<name>A0A438HGM6_VITVI</name>
<dbReference type="EMBL" id="QGNW01000225">
    <property type="protein sequence ID" value="RVW83620.1"/>
    <property type="molecule type" value="Genomic_DNA"/>
</dbReference>
<dbReference type="AlphaFoldDB" id="A0A438HGM6"/>
<protein>
    <submittedName>
        <fullName evidence="1">Uncharacterized protein</fullName>
    </submittedName>
</protein>
<evidence type="ECO:0000313" key="2">
    <source>
        <dbReference type="Proteomes" id="UP000288805"/>
    </source>
</evidence>
<proteinExistence type="predicted"/>
<comment type="caution">
    <text evidence="1">The sequence shown here is derived from an EMBL/GenBank/DDBJ whole genome shotgun (WGS) entry which is preliminary data.</text>
</comment>
<dbReference type="Proteomes" id="UP000288805">
    <property type="component" value="Unassembled WGS sequence"/>
</dbReference>
<sequence length="48" mass="5224">MSGASVGSQLDGDRSNFSRTFKYLMGCCAVVFTDNNICIQYMGPEATH</sequence>
<gene>
    <name evidence="1" type="ORF">CK203_039315</name>
</gene>
<reference evidence="1 2" key="1">
    <citation type="journal article" date="2018" name="PLoS Genet.">
        <title>Population sequencing reveals clonal diversity and ancestral inbreeding in the grapevine cultivar Chardonnay.</title>
        <authorList>
            <person name="Roach M.J."/>
            <person name="Johnson D.L."/>
            <person name="Bohlmann J."/>
            <person name="van Vuuren H.J."/>
            <person name="Jones S.J."/>
            <person name="Pretorius I.S."/>
            <person name="Schmidt S.A."/>
            <person name="Borneman A.R."/>
        </authorList>
    </citation>
    <scope>NUCLEOTIDE SEQUENCE [LARGE SCALE GENOMIC DNA]</scope>
    <source>
        <strain evidence="2">cv. Chardonnay</strain>
        <tissue evidence="1">Leaf</tissue>
    </source>
</reference>
<evidence type="ECO:0000313" key="1">
    <source>
        <dbReference type="EMBL" id="RVW83620.1"/>
    </source>
</evidence>
<accession>A0A438HGM6</accession>
<organism evidence="1 2">
    <name type="scientific">Vitis vinifera</name>
    <name type="common">Grape</name>
    <dbReference type="NCBI Taxonomy" id="29760"/>
    <lineage>
        <taxon>Eukaryota</taxon>
        <taxon>Viridiplantae</taxon>
        <taxon>Streptophyta</taxon>
        <taxon>Embryophyta</taxon>
        <taxon>Tracheophyta</taxon>
        <taxon>Spermatophyta</taxon>
        <taxon>Magnoliopsida</taxon>
        <taxon>eudicotyledons</taxon>
        <taxon>Gunneridae</taxon>
        <taxon>Pentapetalae</taxon>
        <taxon>rosids</taxon>
        <taxon>Vitales</taxon>
        <taxon>Vitaceae</taxon>
        <taxon>Viteae</taxon>
        <taxon>Vitis</taxon>
    </lineage>
</organism>